<dbReference type="Proteomes" id="UP000290445">
    <property type="component" value="Segment"/>
</dbReference>
<evidence type="ECO:0000313" key="1">
    <source>
        <dbReference type="EMBL" id="AUA60280.1"/>
    </source>
</evidence>
<dbReference type="SUPFAM" id="SSF140376">
    <property type="entry name" value="ChaB-like"/>
    <property type="match status" value="1"/>
</dbReference>
<dbReference type="EMBL" id="MF614691">
    <property type="protein sequence ID" value="AUA60280.1"/>
    <property type="molecule type" value="Genomic_DNA"/>
</dbReference>
<reference evidence="1 2" key="1">
    <citation type="journal article" date="2017" name="Viruses">
        <title>The Operophtera brumata Nucleopolyhedrovirus (OpbuNPV) Represents an Early, Divergent Lineage within Genus Alphabaculovirus.</title>
        <authorList>
            <person name="Harrison R.L."/>
            <person name="Rowley D.L."/>
            <person name="Mowery J.D."/>
            <person name="Bauchan G.R."/>
            <person name="Burand J.P."/>
        </authorList>
    </citation>
    <scope>NUCLEOTIDE SEQUENCE [LARGE SCALE GENOMIC DNA]</scope>
    <source>
        <strain evidence="1">OpbuNPV-MA</strain>
    </source>
</reference>
<dbReference type="Gene3D" id="1.10.1740.70">
    <property type="entry name" value="ChaB"/>
    <property type="match status" value="1"/>
</dbReference>
<dbReference type="OrthoDB" id="27883at10239"/>
<sequence length="81" mass="9432">MPYNRTAELPSALKKLPPRAKRIFRRAFNNAYDHYDSEDVAFRVAWSAVKRLYKKRGDAWVAKKGNGRRISSSSSEDSDYY</sequence>
<dbReference type="KEGG" id="vg:41699943"/>
<dbReference type="RefSeq" id="YP_009552609.1">
    <property type="nucleotide sequence ID" value="NC_040621.1"/>
</dbReference>
<dbReference type="InterPro" id="IPR037205">
    <property type="entry name" value="ChaB_sf"/>
</dbReference>
<dbReference type="Pfam" id="PF06150">
    <property type="entry name" value="ChaB"/>
    <property type="match status" value="1"/>
</dbReference>
<proteinExistence type="predicted"/>
<organism evidence="1 2">
    <name type="scientific">Operophtera brumata nucleopolyhedrovirus</name>
    <dbReference type="NCBI Taxonomy" id="1046267"/>
    <lineage>
        <taxon>Viruses</taxon>
        <taxon>Viruses incertae sedis</taxon>
        <taxon>Naldaviricetes</taxon>
        <taxon>Lefavirales</taxon>
        <taxon>Baculoviridae</taxon>
        <taxon>Alphabaculovirus</taxon>
        <taxon>Alphabaculovirus opbrumatae</taxon>
    </lineage>
</organism>
<name>A0A2H4UZS8_9ABAC</name>
<keyword evidence="2" id="KW-1185">Reference proteome</keyword>
<accession>A0A2H4UZS8</accession>
<dbReference type="GeneID" id="41699943"/>
<evidence type="ECO:0000313" key="2">
    <source>
        <dbReference type="Proteomes" id="UP000290445"/>
    </source>
</evidence>
<protein>
    <submittedName>
        <fullName evidence="1">ChaB-like</fullName>
    </submittedName>
</protein>
<dbReference type="InterPro" id="IPR009317">
    <property type="entry name" value="ChaB"/>
</dbReference>